<dbReference type="InterPro" id="IPR012826">
    <property type="entry name" value="FliN"/>
</dbReference>
<comment type="subcellular location">
    <subcellularLocation>
        <location evidence="1">Cell membrane</location>
        <topology evidence="1">Peripheral membrane protein</topology>
        <orientation evidence="1">Cytoplasmic side</orientation>
    </subcellularLocation>
</comment>
<dbReference type="PANTHER" id="PTHR43484:SF1">
    <property type="entry name" value="FLAGELLAR MOTOR SWITCH PROTEIN FLIN"/>
    <property type="match status" value="1"/>
</dbReference>
<evidence type="ECO:0000256" key="7">
    <source>
        <dbReference type="ARBA" id="ARBA00023136"/>
    </source>
</evidence>
<evidence type="ECO:0000256" key="1">
    <source>
        <dbReference type="ARBA" id="ARBA00004413"/>
    </source>
</evidence>
<keyword evidence="10" id="KW-0969">Cilium</keyword>
<dbReference type="GO" id="GO:0071973">
    <property type="term" value="P:bacterial-type flagellum-dependent cell motility"/>
    <property type="evidence" value="ECO:0007669"/>
    <property type="project" value="InterPro"/>
</dbReference>
<dbReference type="GO" id="GO:0006935">
    <property type="term" value="P:chemotaxis"/>
    <property type="evidence" value="ECO:0007669"/>
    <property type="project" value="UniProtKB-KW"/>
</dbReference>
<organism evidence="10">
    <name type="scientific">Thermorudis sp</name>
    <dbReference type="NCBI Taxonomy" id="1969470"/>
    <lineage>
        <taxon>Bacteria</taxon>
        <taxon>Pseudomonadati</taxon>
        <taxon>Thermomicrobiota</taxon>
        <taxon>Thermomicrobia</taxon>
        <taxon>Thermomicrobia incertae sedis</taxon>
        <taxon>Thermorudis</taxon>
    </lineage>
</organism>
<proteinExistence type="inferred from homology"/>
<dbReference type="NCBIfam" id="TIGR02480">
    <property type="entry name" value="fliN"/>
    <property type="match status" value="1"/>
</dbReference>
<reference evidence="10" key="1">
    <citation type="journal article" date="2020" name="mSystems">
        <title>Genome- and Community-Level Interaction Insights into Carbon Utilization and Element Cycling Functions of Hydrothermarchaeota in Hydrothermal Sediment.</title>
        <authorList>
            <person name="Zhou Z."/>
            <person name="Liu Y."/>
            <person name="Xu W."/>
            <person name="Pan J."/>
            <person name="Luo Z.H."/>
            <person name="Li M."/>
        </authorList>
    </citation>
    <scope>NUCLEOTIDE SEQUENCE [LARGE SCALE GENOMIC DNA]</scope>
    <source>
        <strain evidence="10">SpSt-192</strain>
    </source>
</reference>
<dbReference type="AlphaFoldDB" id="A0A7C2WDK4"/>
<comment type="similarity">
    <text evidence="2">Belongs to the FliN/MopA/SpaO family.</text>
</comment>
<comment type="caution">
    <text evidence="10">The sequence shown here is derived from an EMBL/GenBank/DDBJ whole genome shotgun (WGS) entry which is preliminary data.</text>
</comment>
<evidence type="ECO:0000256" key="6">
    <source>
        <dbReference type="ARBA" id="ARBA00022779"/>
    </source>
</evidence>
<dbReference type="GO" id="GO:0003774">
    <property type="term" value="F:cytoskeletal motor activity"/>
    <property type="evidence" value="ECO:0007669"/>
    <property type="project" value="InterPro"/>
</dbReference>
<evidence type="ECO:0000256" key="4">
    <source>
        <dbReference type="ARBA" id="ARBA00022475"/>
    </source>
</evidence>
<dbReference type="InterPro" id="IPR001172">
    <property type="entry name" value="FliN_T3SS_HrcQb"/>
</dbReference>
<evidence type="ECO:0000256" key="3">
    <source>
        <dbReference type="ARBA" id="ARBA00021897"/>
    </source>
</evidence>
<dbReference type="SUPFAM" id="SSF101801">
    <property type="entry name" value="Surface presentation of antigens (SPOA)"/>
    <property type="match status" value="1"/>
</dbReference>
<dbReference type="PRINTS" id="PR00956">
    <property type="entry name" value="FLGMOTORFLIN"/>
</dbReference>
<evidence type="ECO:0000256" key="8">
    <source>
        <dbReference type="SAM" id="MobiDB-lite"/>
    </source>
</evidence>
<dbReference type="GO" id="GO:0009425">
    <property type="term" value="C:bacterial-type flagellum basal body"/>
    <property type="evidence" value="ECO:0007669"/>
    <property type="project" value="InterPro"/>
</dbReference>
<dbReference type="InterPro" id="IPR051469">
    <property type="entry name" value="FliN/MopA/SpaO"/>
</dbReference>
<keyword evidence="7" id="KW-0472">Membrane</keyword>
<dbReference type="EMBL" id="DSID01000304">
    <property type="protein sequence ID" value="HEX70370.1"/>
    <property type="molecule type" value="Genomic_DNA"/>
</dbReference>
<evidence type="ECO:0000313" key="10">
    <source>
        <dbReference type="EMBL" id="HEX70370.1"/>
    </source>
</evidence>
<keyword evidence="5" id="KW-0145">Chemotaxis</keyword>
<feature type="region of interest" description="Disordered" evidence="8">
    <location>
        <begin position="1"/>
        <end position="24"/>
    </location>
</feature>
<dbReference type="InterPro" id="IPR001543">
    <property type="entry name" value="FliN-like_C"/>
</dbReference>
<name>A0A7C2WDK4_9BACT</name>
<dbReference type="InterPro" id="IPR036429">
    <property type="entry name" value="SpoA-like_sf"/>
</dbReference>
<protein>
    <recommendedName>
        <fullName evidence="3">Flagellar motor switch protein FliN</fullName>
    </recommendedName>
</protein>
<dbReference type="PANTHER" id="PTHR43484">
    <property type="match status" value="1"/>
</dbReference>
<dbReference type="GO" id="GO:0005886">
    <property type="term" value="C:plasma membrane"/>
    <property type="evidence" value="ECO:0007669"/>
    <property type="project" value="UniProtKB-SubCell"/>
</dbReference>
<evidence type="ECO:0000256" key="2">
    <source>
        <dbReference type="ARBA" id="ARBA00009226"/>
    </source>
</evidence>
<keyword evidence="4" id="KW-1003">Cell membrane</keyword>
<sequence length="128" mass="13610">MGNDAGSGMKADETRSVRSGDTPVQEAQFVSLGEQVAGGPLHPIELLRDVEVELTAELGATRMQIKHILGLRPGSVIELDRLAGEPVDLTINKTLIARGEVVVVDEKFAIRIVEIVSPEKRLATSGGA</sequence>
<keyword evidence="6" id="KW-0283">Flagellar rotation</keyword>
<gene>
    <name evidence="10" type="primary">fliN</name>
    <name evidence="10" type="ORF">ENP13_03895</name>
</gene>
<keyword evidence="10" id="KW-0282">Flagellum</keyword>
<feature type="domain" description="Flagellar motor switch protein FliN-like C-terminal" evidence="9">
    <location>
        <begin position="46"/>
        <end position="116"/>
    </location>
</feature>
<dbReference type="Pfam" id="PF01052">
    <property type="entry name" value="FliMN_C"/>
    <property type="match status" value="1"/>
</dbReference>
<keyword evidence="10" id="KW-0966">Cell projection</keyword>
<evidence type="ECO:0000256" key="5">
    <source>
        <dbReference type="ARBA" id="ARBA00022500"/>
    </source>
</evidence>
<dbReference type="Gene3D" id="2.30.330.10">
    <property type="entry name" value="SpoA-like"/>
    <property type="match status" value="1"/>
</dbReference>
<accession>A0A7C2WDK4</accession>
<evidence type="ECO:0000259" key="9">
    <source>
        <dbReference type="Pfam" id="PF01052"/>
    </source>
</evidence>